<feature type="active site" description="Proton acceptor" evidence="8">
    <location>
        <position position="71"/>
    </location>
</feature>
<dbReference type="CDD" id="cd01065">
    <property type="entry name" value="NAD_bind_Shikimate_DH"/>
    <property type="match status" value="1"/>
</dbReference>
<keyword evidence="3 8" id="KW-0028">Amino-acid biosynthesis</keyword>
<evidence type="ECO:0000256" key="7">
    <source>
        <dbReference type="ARBA" id="ARBA00049442"/>
    </source>
</evidence>
<feature type="binding site" evidence="8">
    <location>
        <position position="84"/>
    </location>
    <ligand>
        <name>NADP(+)</name>
        <dbReference type="ChEBI" id="CHEBI:58349"/>
    </ligand>
</feature>
<dbReference type="OrthoDB" id="9776868at2"/>
<dbReference type="Gene3D" id="3.40.50.10860">
    <property type="entry name" value="Leucine Dehydrogenase, chain A, domain 1"/>
    <property type="match status" value="1"/>
</dbReference>
<gene>
    <name evidence="8 12" type="primary">aroE</name>
    <name evidence="12" type="ORF">NS331_17085</name>
</gene>
<feature type="binding site" evidence="8">
    <location>
        <position position="251"/>
    </location>
    <ligand>
        <name>NADP(+)</name>
        <dbReference type="ChEBI" id="CHEBI:58349"/>
    </ligand>
</feature>
<dbReference type="InterPro" id="IPR041121">
    <property type="entry name" value="SDH_C"/>
</dbReference>
<dbReference type="SUPFAM" id="SSF53223">
    <property type="entry name" value="Aminoacid dehydrogenase-like, N-terminal domain"/>
    <property type="match status" value="1"/>
</dbReference>
<organism evidence="12 13">
    <name type="scientific">Pseudacidovorax intermedius</name>
    <dbReference type="NCBI Taxonomy" id="433924"/>
    <lineage>
        <taxon>Bacteria</taxon>
        <taxon>Pseudomonadati</taxon>
        <taxon>Pseudomonadota</taxon>
        <taxon>Betaproteobacteria</taxon>
        <taxon>Burkholderiales</taxon>
        <taxon>Comamonadaceae</taxon>
        <taxon>Pseudacidovorax</taxon>
    </lineage>
</organism>
<evidence type="ECO:0000256" key="8">
    <source>
        <dbReference type="HAMAP-Rule" id="MF_00222"/>
    </source>
</evidence>
<dbReference type="HAMAP" id="MF_00222">
    <property type="entry name" value="Shikimate_DH_AroE"/>
    <property type="match status" value="1"/>
</dbReference>
<sequence length="288" mass="29119">MDRYCVMGNPVAHSRSPWIHARFAELTGQTLDYGRRLVAPGGFVQAVADFRREAQAAGDRAGGCNVTVPCKFDAAALAGDCLSDRARLAGAVNTLRFDTDGGVFGDNTDGAGLVTDIQDHAGRSLAGARVLLIGAGGAAAGVLGPLLDARPARLVVANRTAAKAEVLVTQHAAVAARAGCDLAAQGLDALGRGERFDIVVNGTATSLAGAGVPVPARVLAEGALAVDMMYGPAAAGFLAWARAHGATGCDGLGMLVGQAAESFALWRGVRPDAAPVLAELRALVDAAA</sequence>
<feature type="binding site" evidence="8">
    <location>
        <position position="67"/>
    </location>
    <ligand>
        <name>shikimate</name>
        <dbReference type="ChEBI" id="CHEBI:36208"/>
    </ligand>
</feature>
<evidence type="ECO:0000256" key="2">
    <source>
        <dbReference type="ARBA" id="ARBA00012962"/>
    </source>
</evidence>
<evidence type="ECO:0000259" key="10">
    <source>
        <dbReference type="Pfam" id="PF08501"/>
    </source>
</evidence>
<feature type="binding site" evidence="8">
    <location>
        <position position="230"/>
    </location>
    <ligand>
        <name>shikimate</name>
        <dbReference type="ChEBI" id="CHEBI:36208"/>
    </ligand>
</feature>
<feature type="binding site" evidence="8">
    <location>
        <begin position="14"/>
        <end position="16"/>
    </location>
    <ligand>
        <name>shikimate</name>
        <dbReference type="ChEBI" id="CHEBI:36208"/>
    </ligand>
</feature>
<feature type="binding site" evidence="8">
    <location>
        <position position="228"/>
    </location>
    <ligand>
        <name>NADP(+)</name>
        <dbReference type="ChEBI" id="CHEBI:58349"/>
    </ligand>
</feature>
<dbReference type="InterPro" id="IPR046346">
    <property type="entry name" value="Aminoacid_DH-like_N_sf"/>
</dbReference>
<evidence type="ECO:0000256" key="3">
    <source>
        <dbReference type="ARBA" id="ARBA00022605"/>
    </source>
</evidence>
<evidence type="ECO:0000259" key="9">
    <source>
        <dbReference type="Pfam" id="PF01488"/>
    </source>
</evidence>
<comment type="subunit">
    <text evidence="8">Homodimer.</text>
</comment>
<dbReference type="InterPro" id="IPR011342">
    <property type="entry name" value="Shikimate_DH"/>
</dbReference>
<evidence type="ECO:0000259" key="11">
    <source>
        <dbReference type="Pfam" id="PF18317"/>
    </source>
</evidence>
<dbReference type="GO" id="GO:0008652">
    <property type="term" value="P:amino acid biosynthetic process"/>
    <property type="evidence" value="ECO:0007669"/>
    <property type="project" value="UniProtKB-KW"/>
</dbReference>
<feature type="domain" description="Quinate/shikimate 5-dehydrogenase/glutamyl-tRNA reductase" evidence="9">
    <location>
        <begin position="123"/>
        <end position="177"/>
    </location>
</feature>
<comment type="similarity">
    <text evidence="8">Belongs to the shikimate dehydrogenase family.</text>
</comment>
<dbReference type="GO" id="GO:0005829">
    <property type="term" value="C:cytosol"/>
    <property type="evidence" value="ECO:0007669"/>
    <property type="project" value="TreeGrafter"/>
</dbReference>
<proteinExistence type="inferred from homology"/>
<dbReference type="SUPFAM" id="SSF51735">
    <property type="entry name" value="NAD(P)-binding Rossmann-fold domains"/>
    <property type="match status" value="1"/>
</dbReference>
<feature type="binding site" evidence="8">
    <location>
        <position position="93"/>
    </location>
    <ligand>
        <name>shikimate</name>
        <dbReference type="ChEBI" id="CHEBI:36208"/>
    </ligand>
</feature>
<evidence type="ECO:0000256" key="1">
    <source>
        <dbReference type="ARBA" id="ARBA00004871"/>
    </source>
</evidence>
<dbReference type="NCBIfam" id="NF001310">
    <property type="entry name" value="PRK00258.1-2"/>
    <property type="match status" value="1"/>
</dbReference>
<comment type="caution">
    <text evidence="12">The sequence shown here is derived from an EMBL/GenBank/DDBJ whole genome shotgun (WGS) entry which is preliminary data.</text>
</comment>
<dbReference type="InterPro" id="IPR006151">
    <property type="entry name" value="Shikm_DH/Glu-tRNA_Rdtase"/>
</dbReference>
<dbReference type="InterPro" id="IPR013708">
    <property type="entry name" value="Shikimate_DH-bd_N"/>
</dbReference>
<feature type="domain" description="SDH C-terminal" evidence="11">
    <location>
        <begin position="251"/>
        <end position="281"/>
    </location>
</feature>
<feature type="binding site" evidence="8">
    <location>
        <begin position="158"/>
        <end position="163"/>
    </location>
    <ligand>
        <name>NADP(+)</name>
        <dbReference type="ChEBI" id="CHEBI:58349"/>
    </ligand>
</feature>
<reference evidence="12 13" key="1">
    <citation type="journal article" date="2016" name="Front. Microbiol.">
        <title>Genomic Resource of Rice Seed Associated Bacteria.</title>
        <authorList>
            <person name="Midha S."/>
            <person name="Bansal K."/>
            <person name="Sharma S."/>
            <person name="Kumar N."/>
            <person name="Patil P.P."/>
            <person name="Chaudhry V."/>
            <person name="Patil P.B."/>
        </authorList>
    </citation>
    <scope>NUCLEOTIDE SEQUENCE [LARGE SCALE GENOMIC DNA]</scope>
    <source>
        <strain evidence="12 13">NS331</strain>
    </source>
</reference>
<dbReference type="GO" id="GO:0004764">
    <property type="term" value="F:shikimate 3-dehydrogenase (NADP+) activity"/>
    <property type="evidence" value="ECO:0007669"/>
    <property type="project" value="UniProtKB-UniRule"/>
</dbReference>
<keyword evidence="4 8" id="KW-0521">NADP</keyword>
<dbReference type="InterPro" id="IPR022893">
    <property type="entry name" value="Shikimate_DH_fam"/>
</dbReference>
<accession>A0A147GQV0</accession>
<dbReference type="Pfam" id="PF18317">
    <property type="entry name" value="SDH_C"/>
    <property type="match status" value="1"/>
</dbReference>
<dbReference type="Proteomes" id="UP000072741">
    <property type="component" value="Unassembled WGS sequence"/>
</dbReference>
<dbReference type="GO" id="GO:0019632">
    <property type="term" value="P:shikimate metabolic process"/>
    <property type="evidence" value="ECO:0007669"/>
    <property type="project" value="InterPro"/>
</dbReference>
<comment type="function">
    <text evidence="8">Involved in the biosynthesis of the chorismate, which leads to the biosynthesis of aromatic amino acids. Catalyzes the reversible NADPH linked reduction of 3-dehydroshikimate (DHSA) to yield shikimate (SA).</text>
</comment>
<evidence type="ECO:0000256" key="6">
    <source>
        <dbReference type="ARBA" id="ARBA00023141"/>
    </source>
</evidence>
<dbReference type="RefSeq" id="WP_058643162.1">
    <property type="nucleotide sequence ID" value="NZ_LDSL01000111.1"/>
</dbReference>
<feature type="binding site" evidence="8">
    <location>
        <position position="258"/>
    </location>
    <ligand>
        <name>shikimate</name>
        <dbReference type="ChEBI" id="CHEBI:36208"/>
    </ligand>
</feature>
<evidence type="ECO:0000256" key="4">
    <source>
        <dbReference type="ARBA" id="ARBA00022857"/>
    </source>
</evidence>
<dbReference type="GO" id="GO:0050661">
    <property type="term" value="F:NADP binding"/>
    <property type="evidence" value="ECO:0007669"/>
    <property type="project" value="InterPro"/>
</dbReference>
<keyword evidence="5 8" id="KW-0560">Oxidoreductase</keyword>
<dbReference type="AlphaFoldDB" id="A0A147GQV0"/>
<dbReference type="InterPro" id="IPR036291">
    <property type="entry name" value="NAD(P)-bd_dom_sf"/>
</dbReference>
<feature type="domain" description="Shikimate dehydrogenase substrate binding N-terminal" evidence="10">
    <location>
        <begin position="6"/>
        <end position="95"/>
    </location>
</feature>
<dbReference type="Pfam" id="PF08501">
    <property type="entry name" value="Shikimate_dh_N"/>
    <property type="match status" value="1"/>
</dbReference>
<dbReference type="PANTHER" id="PTHR21089">
    <property type="entry name" value="SHIKIMATE DEHYDROGENASE"/>
    <property type="match status" value="1"/>
</dbReference>
<feature type="binding site" evidence="8">
    <location>
        <position position="109"/>
    </location>
    <ligand>
        <name>shikimate</name>
        <dbReference type="ChEBI" id="CHEBI:36208"/>
    </ligand>
</feature>
<comment type="catalytic activity">
    <reaction evidence="7 8">
        <text>shikimate + NADP(+) = 3-dehydroshikimate + NADPH + H(+)</text>
        <dbReference type="Rhea" id="RHEA:17737"/>
        <dbReference type="ChEBI" id="CHEBI:15378"/>
        <dbReference type="ChEBI" id="CHEBI:16630"/>
        <dbReference type="ChEBI" id="CHEBI:36208"/>
        <dbReference type="ChEBI" id="CHEBI:57783"/>
        <dbReference type="ChEBI" id="CHEBI:58349"/>
        <dbReference type="EC" id="1.1.1.25"/>
    </reaction>
</comment>
<dbReference type="Pfam" id="PF01488">
    <property type="entry name" value="Shikimate_DH"/>
    <property type="match status" value="1"/>
</dbReference>
<dbReference type="NCBIfam" id="TIGR00507">
    <property type="entry name" value="aroE"/>
    <property type="match status" value="1"/>
</dbReference>
<dbReference type="EC" id="1.1.1.25" evidence="2 8"/>
<evidence type="ECO:0000256" key="5">
    <source>
        <dbReference type="ARBA" id="ARBA00023002"/>
    </source>
</evidence>
<feature type="binding site" evidence="8">
    <location>
        <begin position="134"/>
        <end position="138"/>
    </location>
    <ligand>
        <name>NADP(+)</name>
        <dbReference type="ChEBI" id="CHEBI:58349"/>
    </ligand>
</feature>
<dbReference type="EMBL" id="LDSL01000111">
    <property type="protein sequence ID" value="KTT17703.1"/>
    <property type="molecule type" value="Genomic_DNA"/>
</dbReference>
<evidence type="ECO:0000313" key="12">
    <source>
        <dbReference type="EMBL" id="KTT17703.1"/>
    </source>
</evidence>
<comment type="pathway">
    <text evidence="1 8">Metabolic intermediate biosynthesis; chorismate biosynthesis; chorismate from D-erythrose 4-phosphate and phosphoenolpyruvate: step 4/7.</text>
</comment>
<evidence type="ECO:0000313" key="13">
    <source>
        <dbReference type="Proteomes" id="UP000072741"/>
    </source>
</evidence>
<dbReference type="GO" id="GO:0009073">
    <property type="term" value="P:aromatic amino acid family biosynthetic process"/>
    <property type="evidence" value="ECO:0007669"/>
    <property type="project" value="UniProtKB-KW"/>
</dbReference>
<dbReference type="UniPathway" id="UPA00053">
    <property type="reaction ID" value="UER00087"/>
</dbReference>
<dbReference type="GO" id="GO:0009423">
    <property type="term" value="P:chorismate biosynthetic process"/>
    <property type="evidence" value="ECO:0007669"/>
    <property type="project" value="UniProtKB-UniRule"/>
</dbReference>
<dbReference type="PATRIC" id="fig|433924.3.peg.365"/>
<dbReference type="PANTHER" id="PTHR21089:SF1">
    <property type="entry name" value="BIFUNCTIONAL 3-DEHYDROQUINATE DEHYDRATASE_SHIKIMATE DEHYDROGENASE, CHLOROPLASTIC"/>
    <property type="match status" value="1"/>
</dbReference>
<dbReference type="Gene3D" id="3.40.50.720">
    <property type="entry name" value="NAD(P)-binding Rossmann-like Domain"/>
    <property type="match status" value="1"/>
</dbReference>
<keyword evidence="6 8" id="KW-0057">Aromatic amino acid biosynthesis</keyword>
<keyword evidence="13" id="KW-1185">Reference proteome</keyword>
<name>A0A147GQV0_9BURK</name>
<protein>
    <recommendedName>
        <fullName evidence="2 8">Shikimate dehydrogenase (NADP(+))</fullName>
        <shortName evidence="8">SDH</shortName>
        <ecNumber evidence="2 8">1.1.1.25</ecNumber>
    </recommendedName>
</protein>